<reference evidence="2" key="1">
    <citation type="journal article" date="2019" name="Int. J. Syst. Evol. Microbiol.">
        <title>The Global Catalogue of Microorganisms (GCM) 10K type strain sequencing project: providing services to taxonomists for standard genome sequencing and annotation.</title>
        <authorList>
            <consortium name="The Broad Institute Genomics Platform"/>
            <consortium name="The Broad Institute Genome Sequencing Center for Infectious Disease"/>
            <person name="Wu L."/>
            <person name="Ma J."/>
        </authorList>
    </citation>
    <scope>NUCLEOTIDE SEQUENCE [LARGE SCALE GENOMIC DNA]</scope>
    <source>
        <strain evidence="2">CECT 7956</strain>
    </source>
</reference>
<accession>A0ABV7Z1Z5</accession>
<name>A0ABV7Z1Z5_9BACT</name>
<dbReference type="EMBL" id="JBHRYQ010000002">
    <property type="protein sequence ID" value="MFC3813335.1"/>
    <property type="molecule type" value="Genomic_DNA"/>
</dbReference>
<evidence type="ECO:0000313" key="1">
    <source>
        <dbReference type="EMBL" id="MFC3813335.1"/>
    </source>
</evidence>
<protein>
    <submittedName>
        <fullName evidence="1">RHS repeat domain-containing protein</fullName>
    </submittedName>
</protein>
<dbReference type="Proteomes" id="UP001595616">
    <property type="component" value="Unassembled WGS sequence"/>
</dbReference>
<gene>
    <name evidence="1" type="ORF">ACFOOI_21910</name>
</gene>
<dbReference type="PANTHER" id="PTHR32305:SF15">
    <property type="entry name" value="PROTEIN RHSA-RELATED"/>
    <property type="match status" value="1"/>
</dbReference>
<sequence>MIEYDTYLNKVKKVNWADGRWITFTYNGASELIQRKSSAGDTWDYANGIIYKNNVAYQIPTPEGRIVNNAGTWAYEYEYRDHLGNLRVGYTKENGKLKINQLNTTDPWGFEISALSANSLTKSNFKYQGKEEIKEIGWIDFGARMYDPARGQFTTVDPLADHPNQVAFTPYNAFWNNPVMFTDPDGRCPSCPQGEEAAKLYAAGAQVENKDGSWTWTGKEWQTNQTAQVSDRQVASAMPFNTAFGMGAYAGLEQTGQFLSSLTTTQGWKDLGEGFVNMAKMGSVTDPEGMMMRAETAMAVDAYANNIPNMTAGEVAYDLGYGSEKVAEAVLTRKVMPVTKTSLGLPKGFGSASKYTNMVSYGLKRSMGQLPFSVRTPLVGLSAKSRDLGIVLSRNLVTPVGYGIGVGQLQYLKKR</sequence>
<dbReference type="NCBIfam" id="TIGR03696">
    <property type="entry name" value="Rhs_assc_core"/>
    <property type="match status" value="1"/>
</dbReference>
<proteinExistence type="predicted"/>
<comment type="caution">
    <text evidence="1">The sequence shown here is derived from an EMBL/GenBank/DDBJ whole genome shotgun (WGS) entry which is preliminary data.</text>
</comment>
<dbReference type="Gene3D" id="2.180.10.10">
    <property type="entry name" value="RHS repeat-associated core"/>
    <property type="match status" value="1"/>
</dbReference>
<dbReference type="InterPro" id="IPR050708">
    <property type="entry name" value="T6SS_VgrG/RHS"/>
</dbReference>
<organism evidence="1 2">
    <name type="scientific">Lacihabitans lacunae</name>
    <dbReference type="NCBI Taxonomy" id="1028214"/>
    <lineage>
        <taxon>Bacteria</taxon>
        <taxon>Pseudomonadati</taxon>
        <taxon>Bacteroidota</taxon>
        <taxon>Cytophagia</taxon>
        <taxon>Cytophagales</taxon>
        <taxon>Leadbetterellaceae</taxon>
        <taxon>Lacihabitans</taxon>
    </lineage>
</organism>
<keyword evidence="2" id="KW-1185">Reference proteome</keyword>
<evidence type="ECO:0000313" key="2">
    <source>
        <dbReference type="Proteomes" id="UP001595616"/>
    </source>
</evidence>
<dbReference type="PANTHER" id="PTHR32305">
    <property type="match status" value="1"/>
</dbReference>
<dbReference type="RefSeq" id="WP_379840323.1">
    <property type="nucleotide sequence ID" value="NZ_JBHRYQ010000002.1"/>
</dbReference>
<dbReference type="InterPro" id="IPR022385">
    <property type="entry name" value="Rhs_assc_core"/>
</dbReference>